<gene>
    <name evidence="2" type="ORF">FHX81_0436</name>
</gene>
<sequence length="111" mass="11660">MAVSVALLKRDPSSGAVTTVSGNEPLDLADDRLSTAVTAQVLDDATVLSAPDGVPEAVVHALQAAAVPAAFAAQPWLLHHRALVFENGRCVVGDRVLHYDEELGVYTDDDL</sequence>
<evidence type="ECO:0000313" key="3">
    <source>
        <dbReference type="Proteomes" id="UP000316628"/>
    </source>
</evidence>
<accession>A0A543J5R6</accession>
<feature type="domain" description="Cas3 C-terminal" evidence="1">
    <location>
        <begin position="3"/>
        <end position="104"/>
    </location>
</feature>
<dbReference type="AlphaFoldDB" id="A0A543J5R6"/>
<proteinExistence type="predicted"/>
<dbReference type="EMBL" id="VFPP01000001">
    <property type="protein sequence ID" value="TQM78180.1"/>
    <property type="molecule type" value="Genomic_DNA"/>
</dbReference>
<protein>
    <recommendedName>
        <fullName evidence="1">Cas3 C-terminal domain-containing protein</fullName>
    </recommendedName>
</protein>
<dbReference type="InterPro" id="IPR041372">
    <property type="entry name" value="Cas3_C"/>
</dbReference>
<evidence type="ECO:0000313" key="2">
    <source>
        <dbReference type="EMBL" id="TQM78180.1"/>
    </source>
</evidence>
<dbReference type="Proteomes" id="UP000316628">
    <property type="component" value="Unassembled WGS sequence"/>
</dbReference>
<keyword evidence="3" id="KW-1185">Reference proteome</keyword>
<dbReference type="Pfam" id="PF18395">
    <property type="entry name" value="Cas3_C"/>
    <property type="match status" value="1"/>
</dbReference>
<evidence type="ECO:0000259" key="1">
    <source>
        <dbReference type="Pfam" id="PF18395"/>
    </source>
</evidence>
<comment type="caution">
    <text evidence="2">The sequence shown here is derived from an EMBL/GenBank/DDBJ whole genome shotgun (WGS) entry which is preliminary data.</text>
</comment>
<organism evidence="2 3">
    <name type="scientific">Saccharothrix saharensis</name>
    <dbReference type="NCBI Taxonomy" id="571190"/>
    <lineage>
        <taxon>Bacteria</taxon>
        <taxon>Bacillati</taxon>
        <taxon>Actinomycetota</taxon>
        <taxon>Actinomycetes</taxon>
        <taxon>Pseudonocardiales</taxon>
        <taxon>Pseudonocardiaceae</taxon>
        <taxon>Saccharothrix</taxon>
    </lineage>
</organism>
<name>A0A543J5R6_9PSEU</name>
<reference evidence="2 3" key="1">
    <citation type="submission" date="2019-06" db="EMBL/GenBank/DDBJ databases">
        <title>Sequencing the genomes of 1000 actinobacteria strains.</title>
        <authorList>
            <person name="Klenk H.-P."/>
        </authorList>
    </citation>
    <scope>NUCLEOTIDE SEQUENCE [LARGE SCALE GENOMIC DNA]</scope>
    <source>
        <strain evidence="2 3">DSM 45456</strain>
    </source>
</reference>